<dbReference type="EMBL" id="ACVA01000076">
    <property type="protein sequence ID" value="EEX17147.1"/>
    <property type="molecule type" value="Genomic_DNA"/>
</dbReference>
<reference evidence="1 2" key="1">
    <citation type="submission" date="2009-09" db="EMBL/GenBank/DDBJ databases">
        <authorList>
            <person name="Weinstock G."/>
            <person name="Sodergren E."/>
            <person name="Clifton S."/>
            <person name="Fulton L."/>
            <person name="Fulton B."/>
            <person name="Courtney L."/>
            <person name="Fronick C."/>
            <person name="Harrison M."/>
            <person name="Strong C."/>
            <person name="Farmer C."/>
            <person name="Delahaunty K."/>
            <person name="Markovic C."/>
            <person name="Hall O."/>
            <person name="Minx P."/>
            <person name="Tomlinson C."/>
            <person name="Mitreva M."/>
            <person name="Nelson J."/>
            <person name="Hou S."/>
            <person name="Wollam A."/>
            <person name="Pepin K.H."/>
            <person name="Johnson M."/>
            <person name="Bhonagiri V."/>
            <person name="Nash W.E."/>
            <person name="Warren W."/>
            <person name="Chinwalla A."/>
            <person name="Mardis E.R."/>
            <person name="Wilson R.K."/>
        </authorList>
    </citation>
    <scope>NUCLEOTIDE SEQUENCE [LARGE SCALE GENOMIC DNA]</scope>
    <source>
        <strain evidence="1 2">F0319</strain>
    </source>
</reference>
<dbReference type="eggNOG" id="ENOG502ZXHM">
    <property type="taxonomic scope" value="Bacteria"/>
</dbReference>
<gene>
    <name evidence="1" type="ORF">HMPREF0973_03018</name>
</gene>
<organism evidence="1 2">
    <name type="scientific">Prevotella veroralis F0319</name>
    <dbReference type="NCBI Taxonomy" id="649761"/>
    <lineage>
        <taxon>Bacteria</taxon>
        <taxon>Pseudomonadati</taxon>
        <taxon>Bacteroidota</taxon>
        <taxon>Bacteroidia</taxon>
        <taxon>Bacteroidales</taxon>
        <taxon>Prevotellaceae</taxon>
        <taxon>Prevotella</taxon>
    </lineage>
</organism>
<protein>
    <submittedName>
        <fullName evidence="1">Uncharacterized protein</fullName>
    </submittedName>
</protein>
<proteinExistence type="predicted"/>
<dbReference type="HOGENOM" id="CLU_2156078_0_0_10"/>
<evidence type="ECO:0000313" key="2">
    <source>
        <dbReference type="Proteomes" id="UP000003327"/>
    </source>
</evidence>
<comment type="caution">
    <text evidence="1">The sequence shown here is derived from an EMBL/GenBank/DDBJ whole genome shotgun (WGS) entry which is preliminary data.</text>
</comment>
<keyword evidence="2" id="KW-1185">Reference proteome</keyword>
<sequence length="111" mass="12291">MPDLGKRQYARITVMLQGALADVEQLAHISVVQPFGMFTLFSKCPVAGLGKGKYLVPQHCPLLIGNDKISHSVILIYLYFPFAICFPSHISACKSMRFFPICKAVGNSEEE</sequence>
<accession>C9MTP0</accession>
<evidence type="ECO:0000313" key="1">
    <source>
        <dbReference type="EMBL" id="EEX17147.1"/>
    </source>
</evidence>
<dbReference type="AlphaFoldDB" id="C9MTP0"/>
<dbReference type="Proteomes" id="UP000003327">
    <property type="component" value="Unassembled WGS sequence"/>
</dbReference>
<name>C9MTP0_9BACT</name>